<keyword evidence="4" id="KW-1185">Reference proteome</keyword>
<sequence>MKQIIFNNKKIDASTFLQMENLSISLSKDRSSFLEFDFQAYYDDEEQKFTVSHFWDTQEHSTQLQGLKSDVYLKALGNKHYSDFSEFKDTLKELQETHLKSFFTQLFVLLEDIRLEELIIHQRPGTRQLFSTRKKIYRHYFQSQFKANEMRNFQLDQLFCLIYLSLTSTQLTYQTNEQLEDILPILFQAFEAKKTSDISSIVFRVQQRLLSLYKEDMIHTYFGYLPLNKINELASCNSKVKELQNDDQQEGLDERNSEDERLSTWHRESKNNETDDNFLRFEVESGTKTSIKANFAREEEAGDQAIANAFGSSKQGENKKSKQTDSYEATNSSSAQQNPFGKYNSNVSIKYKEAIGQTVTEKKQYSTLSSMVSKDVKELRKTIEKSLENKQNAPTDKYYGRLNKKWIRLFTDENPKMFYKKQTESKELDAVFYLLVDCSGSMFNKMDEVKKSVILFHETLKQLKISHSISGFWEDASNATKENKPNILHQVIPFSSSLSPSVGPNIMQLQEEEDNRDGLMIRIVSEELAKRSEKHKFLLVFTDGEPSALDYFQDGIIDTHEAVKQARKLGIEVIGTFIEEEEHQEETSQLMKNIYQHHYLIASNAEDLRLQLKPMLKKLLLRSIE</sequence>
<accession>A0ABX2ZJP5</accession>
<feature type="compositionally biased region" description="Basic and acidic residues" evidence="1">
    <location>
        <begin position="316"/>
        <end position="325"/>
    </location>
</feature>
<reference evidence="3 4" key="1">
    <citation type="submission" date="2016-07" db="EMBL/GenBank/DDBJ databases">
        <authorList>
            <person name="Townsley L."/>
            <person name="Shank E.A."/>
        </authorList>
    </citation>
    <scope>NUCLEOTIDE SEQUENCE [LARGE SCALE GENOMIC DNA]</scope>
    <source>
        <strain evidence="3 4">CH01</strain>
    </source>
</reference>
<feature type="region of interest" description="Disordered" evidence="1">
    <location>
        <begin position="308"/>
        <end position="342"/>
    </location>
</feature>
<dbReference type="EMBL" id="MDKC01000036">
    <property type="protein sequence ID" value="ODG89926.1"/>
    <property type="molecule type" value="Genomic_DNA"/>
</dbReference>
<dbReference type="PROSITE" id="PS50234">
    <property type="entry name" value="VWFA"/>
    <property type="match status" value="1"/>
</dbReference>
<dbReference type="SUPFAM" id="SSF53300">
    <property type="entry name" value="vWA-like"/>
    <property type="match status" value="1"/>
</dbReference>
<feature type="region of interest" description="Disordered" evidence="1">
    <location>
        <begin position="243"/>
        <end position="270"/>
    </location>
</feature>
<proteinExistence type="predicted"/>
<dbReference type="CDD" id="cd01454">
    <property type="entry name" value="vWA_norD_type"/>
    <property type="match status" value="1"/>
</dbReference>
<feature type="domain" description="VWFA" evidence="2">
    <location>
        <begin position="431"/>
        <end position="619"/>
    </location>
</feature>
<feature type="compositionally biased region" description="Polar residues" evidence="1">
    <location>
        <begin position="326"/>
        <end position="342"/>
    </location>
</feature>
<evidence type="ECO:0000313" key="3">
    <source>
        <dbReference type="EMBL" id="ODG89926.1"/>
    </source>
</evidence>
<dbReference type="SMART" id="SM00327">
    <property type="entry name" value="VWA"/>
    <property type="match status" value="1"/>
</dbReference>
<organism evidence="3 4">
    <name type="scientific">Gottfriedia luciferensis</name>
    <dbReference type="NCBI Taxonomy" id="178774"/>
    <lineage>
        <taxon>Bacteria</taxon>
        <taxon>Bacillati</taxon>
        <taxon>Bacillota</taxon>
        <taxon>Bacilli</taxon>
        <taxon>Bacillales</taxon>
        <taxon>Bacillaceae</taxon>
        <taxon>Gottfriedia</taxon>
    </lineage>
</organism>
<name>A0ABX2ZJP5_9BACI</name>
<dbReference type="InterPro" id="IPR051928">
    <property type="entry name" value="NorD/CobT"/>
</dbReference>
<evidence type="ECO:0000259" key="2">
    <source>
        <dbReference type="PROSITE" id="PS50234"/>
    </source>
</evidence>
<dbReference type="RefSeq" id="WP_069035255.1">
    <property type="nucleotide sequence ID" value="NZ_MDKC01000036.1"/>
</dbReference>
<dbReference type="PANTHER" id="PTHR41248:SF1">
    <property type="entry name" value="NORD PROTEIN"/>
    <property type="match status" value="1"/>
</dbReference>
<comment type="caution">
    <text evidence="3">The sequence shown here is derived from an EMBL/GenBank/DDBJ whole genome shotgun (WGS) entry which is preliminary data.</text>
</comment>
<protein>
    <submittedName>
        <fullName evidence="3">VWA domain-containing protein</fullName>
    </submittedName>
</protein>
<dbReference type="InterPro" id="IPR036465">
    <property type="entry name" value="vWFA_dom_sf"/>
</dbReference>
<feature type="compositionally biased region" description="Basic and acidic residues" evidence="1">
    <location>
        <begin position="252"/>
        <end position="270"/>
    </location>
</feature>
<dbReference type="Proteomes" id="UP000094580">
    <property type="component" value="Unassembled WGS sequence"/>
</dbReference>
<gene>
    <name evidence="3" type="ORF">BED47_13730</name>
</gene>
<dbReference type="PANTHER" id="PTHR41248">
    <property type="entry name" value="NORD PROTEIN"/>
    <property type="match status" value="1"/>
</dbReference>
<evidence type="ECO:0000313" key="4">
    <source>
        <dbReference type="Proteomes" id="UP000094580"/>
    </source>
</evidence>
<dbReference type="InterPro" id="IPR002035">
    <property type="entry name" value="VWF_A"/>
</dbReference>
<evidence type="ECO:0000256" key="1">
    <source>
        <dbReference type="SAM" id="MobiDB-lite"/>
    </source>
</evidence>
<dbReference type="Gene3D" id="3.40.50.410">
    <property type="entry name" value="von Willebrand factor, type A domain"/>
    <property type="match status" value="1"/>
</dbReference>